<dbReference type="KEGG" id="dru:Desru_3490"/>
<organism evidence="1 2">
    <name type="scientific">Desulforamulus ruminis (strain ATCC 23193 / DSM 2154 / NCIMB 8452 / DL)</name>
    <name type="common">Desulfotomaculum ruminis</name>
    <dbReference type="NCBI Taxonomy" id="696281"/>
    <lineage>
        <taxon>Bacteria</taxon>
        <taxon>Bacillati</taxon>
        <taxon>Bacillota</taxon>
        <taxon>Clostridia</taxon>
        <taxon>Eubacteriales</taxon>
        <taxon>Peptococcaceae</taxon>
        <taxon>Desulforamulus</taxon>
    </lineage>
</organism>
<dbReference type="STRING" id="696281.Desru_3490"/>
<dbReference type="Proteomes" id="UP000009234">
    <property type="component" value="Chromosome"/>
</dbReference>
<dbReference type="EMBL" id="CP002780">
    <property type="protein sequence ID" value="AEG61693.1"/>
    <property type="molecule type" value="Genomic_DNA"/>
</dbReference>
<reference evidence="1 2" key="2">
    <citation type="journal article" date="2012" name="Stand. Genomic Sci.">
        <title>Complete genome sequence of the sulfate-reducing firmicute Desulfotomaculum ruminis type strain (DL(T)).</title>
        <authorList>
            <person name="Spring S."/>
            <person name="Visser M."/>
            <person name="Lu M."/>
            <person name="Copeland A."/>
            <person name="Lapidus A."/>
            <person name="Lucas S."/>
            <person name="Cheng J.F."/>
            <person name="Han C."/>
            <person name="Tapia R."/>
            <person name="Goodwin L.A."/>
            <person name="Pitluck S."/>
            <person name="Ivanova N."/>
            <person name="Land M."/>
            <person name="Hauser L."/>
            <person name="Larimer F."/>
            <person name="Rohde M."/>
            <person name="Goker M."/>
            <person name="Detter J.C."/>
            <person name="Kyrpides N.C."/>
            <person name="Woyke T."/>
            <person name="Schaap P.J."/>
            <person name="Plugge C.M."/>
            <person name="Muyzer G."/>
            <person name="Kuever J."/>
            <person name="Pereira I.A."/>
            <person name="Parshina S.N."/>
            <person name="Bernier-Latmani R."/>
            <person name="Stams A.J."/>
            <person name="Klenk H.P."/>
        </authorList>
    </citation>
    <scope>NUCLEOTIDE SEQUENCE [LARGE SCALE GENOMIC DNA]</scope>
    <source>
        <strain evidence="2">ATCC 23193 / DSM 2154 / NCIB 8452 / DL</strain>
    </source>
</reference>
<gene>
    <name evidence="1" type="ordered locus">Desru_3490</name>
</gene>
<sequence length="80" mass="8805">MPTTTSNLGLKKPLGNETVTRQAYNENLDLIDQNVATKTDLAVHLTEFQQLKDFLNYMPINGGDFDGNEPTGLTVDGGEY</sequence>
<dbReference type="HOGENOM" id="CLU_2584062_0_0_9"/>
<dbReference type="AlphaFoldDB" id="F6DLQ1"/>
<reference evidence="2" key="1">
    <citation type="submission" date="2011-05" db="EMBL/GenBank/DDBJ databases">
        <title>Complete sequence of Desulfotomaculum ruminis DSM 2154.</title>
        <authorList>
            <person name="Lucas S."/>
            <person name="Copeland A."/>
            <person name="Lapidus A."/>
            <person name="Cheng J.-F."/>
            <person name="Goodwin L."/>
            <person name="Pitluck S."/>
            <person name="Lu M."/>
            <person name="Detter J.C."/>
            <person name="Han C."/>
            <person name="Tapia R."/>
            <person name="Land M."/>
            <person name="Hauser L."/>
            <person name="Kyrpides N."/>
            <person name="Ivanova N."/>
            <person name="Mikhailova N."/>
            <person name="Pagani I."/>
            <person name="Stams A.J.M."/>
            <person name="Plugge C.M."/>
            <person name="Muyzer G."/>
            <person name="Kuever J."/>
            <person name="Parshina S.N."/>
            <person name="Ivanova A.E."/>
            <person name="Nazina T.N."/>
            <person name="Brambilla E."/>
            <person name="Spring S."/>
            <person name="Klenk H.-P."/>
            <person name="Woyke T."/>
        </authorList>
    </citation>
    <scope>NUCLEOTIDE SEQUENCE [LARGE SCALE GENOMIC DNA]</scope>
    <source>
        <strain evidence="2">ATCC 23193 / DSM 2154 / NCIB 8452 / DL</strain>
    </source>
</reference>
<proteinExistence type="predicted"/>
<evidence type="ECO:0000313" key="1">
    <source>
        <dbReference type="EMBL" id="AEG61693.1"/>
    </source>
</evidence>
<dbReference type="RefSeq" id="WP_013843439.1">
    <property type="nucleotide sequence ID" value="NC_015589.1"/>
</dbReference>
<dbReference type="eggNOG" id="ENOG502ZH73">
    <property type="taxonomic scope" value="Bacteria"/>
</dbReference>
<evidence type="ECO:0000313" key="2">
    <source>
        <dbReference type="Proteomes" id="UP000009234"/>
    </source>
</evidence>
<accession>F6DLQ1</accession>
<name>F6DLQ1_DESRL</name>
<keyword evidence="2" id="KW-1185">Reference proteome</keyword>
<dbReference type="OrthoDB" id="1809664at2"/>
<protein>
    <submittedName>
        <fullName evidence="1">Uncharacterized protein</fullName>
    </submittedName>
</protein>